<comment type="caution">
    <text evidence="2">The sequence shown here is derived from an EMBL/GenBank/DDBJ whole genome shotgun (WGS) entry which is preliminary data.</text>
</comment>
<protein>
    <recommendedName>
        <fullName evidence="4">Transcription factor domain-containing protein</fullName>
    </recommendedName>
</protein>
<evidence type="ECO:0000256" key="1">
    <source>
        <dbReference type="SAM" id="SignalP"/>
    </source>
</evidence>
<proteinExistence type="predicted"/>
<accession>A0A7J6KU88</accession>
<gene>
    <name evidence="2" type="ORF">FOL47_000776</name>
</gene>
<evidence type="ECO:0000313" key="2">
    <source>
        <dbReference type="EMBL" id="KAF4650913.1"/>
    </source>
</evidence>
<evidence type="ECO:0000313" key="3">
    <source>
        <dbReference type="Proteomes" id="UP000591131"/>
    </source>
</evidence>
<dbReference type="EMBL" id="JAAPAO010001156">
    <property type="protein sequence ID" value="KAF4650913.1"/>
    <property type="molecule type" value="Genomic_DNA"/>
</dbReference>
<feature type="non-terminal residue" evidence="2">
    <location>
        <position position="1"/>
    </location>
</feature>
<sequence length="556" mass="60947">MSATVHFKGHAWFCVTIVFTVECRSQLPMGNTPPRCPSLIICNPSLAKQCLETSPDAWWALHGQILEGTPGFYTSPSGCSRPIPPETAMDRLEPLLGSPEFLEEALSDQPIDPIVLIIGLSLLSRSSANGSIEENIRDHLSFAFAVYSGQCHLRSLEASDSHKLRAGDPVLTAQELTSLLCCINLGLWKFFGLVAPDHREIDSFVQNLADSHPGECWFDSCTVAAALLAGSPSFVTHILYNPITEDKIRMRASSLWQAFQEFTTAGTHFLSKGILEGDEPLVWIDAAEANEWYGRHIPEVRRETLIAAAGSALGQCSLQADTVLLHNALRGAKIVYREFRREQQKHMNFVKFAKYLPWYSRDNEDLIGEHILSDELAVVVAAGIAFYSMQPESACGPDVDSLPPSSMSISEMHFGLFKQLISAMRTEYADITLSDVRKVLNPGKTPGARPTLNAAASVDNSWKTLSSSGLPLATAVFGILRFRCDKKKMTKALFALHQESGRIPPQNAGEFMAQVIGQVILGELSSPRSFDPGISPLAFPWCNVALQKARTIGSES</sequence>
<reference evidence="2 3" key="1">
    <citation type="submission" date="2020-04" db="EMBL/GenBank/DDBJ databases">
        <title>Perkinsus chesapeaki whole genome sequence.</title>
        <authorList>
            <person name="Bogema D.R."/>
        </authorList>
    </citation>
    <scope>NUCLEOTIDE SEQUENCE [LARGE SCALE GENOMIC DNA]</scope>
    <source>
        <strain evidence="2">ATCC PRA-425</strain>
    </source>
</reference>
<evidence type="ECO:0008006" key="4">
    <source>
        <dbReference type="Google" id="ProtNLM"/>
    </source>
</evidence>
<dbReference type="AlphaFoldDB" id="A0A7J6KU88"/>
<feature type="signal peptide" evidence="1">
    <location>
        <begin position="1"/>
        <end position="25"/>
    </location>
</feature>
<keyword evidence="1" id="KW-0732">Signal</keyword>
<dbReference type="Proteomes" id="UP000591131">
    <property type="component" value="Unassembled WGS sequence"/>
</dbReference>
<feature type="chain" id="PRO_5029748149" description="Transcription factor domain-containing protein" evidence="1">
    <location>
        <begin position="26"/>
        <end position="556"/>
    </location>
</feature>
<keyword evidence="3" id="KW-1185">Reference proteome</keyword>
<name>A0A7J6KU88_PERCH</name>
<organism evidence="2 3">
    <name type="scientific">Perkinsus chesapeaki</name>
    <name type="common">Clam parasite</name>
    <name type="synonym">Perkinsus andrewsi</name>
    <dbReference type="NCBI Taxonomy" id="330153"/>
    <lineage>
        <taxon>Eukaryota</taxon>
        <taxon>Sar</taxon>
        <taxon>Alveolata</taxon>
        <taxon>Perkinsozoa</taxon>
        <taxon>Perkinsea</taxon>
        <taxon>Perkinsida</taxon>
        <taxon>Perkinsidae</taxon>
        <taxon>Perkinsus</taxon>
    </lineage>
</organism>